<dbReference type="Pfam" id="PF01529">
    <property type="entry name" value="DHHC"/>
    <property type="match status" value="1"/>
</dbReference>
<keyword evidence="9 12" id="KW-0012">Acyltransferase</keyword>
<evidence type="ECO:0000256" key="9">
    <source>
        <dbReference type="ARBA" id="ARBA00023315"/>
    </source>
</evidence>
<dbReference type="GO" id="GO:0005794">
    <property type="term" value="C:Golgi apparatus"/>
    <property type="evidence" value="ECO:0007669"/>
    <property type="project" value="TreeGrafter"/>
</dbReference>
<dbReference type="GeneID" id="8293884"/>
<comment type="similarity">
    <text evidence="10">Belongs to the DHHC palmitoyltransferase family. SWF1 subfamily.</text>
</comment>
<feature type="transmembrane region" description="Helical" evidence="12">
    <location>
        <begin position="175"/>
        <end position="194"/>
    </location>
</feature>
<evidence type="ECO:0000256" key="3">
    <source>
        <dbReference type="ARBA" id="ARBA00022692"/>
    </source>
</evidence>
<evidence type="ECO:0000256" key="1">
    <source>
        <dbReference type="ARBA" id="ARBA00004477"/>
    </source>
</evidence>
<evidence type="ECO:0000259" key="14">
    <source>
        <dbReference type="Pfam" id="PF01529"/>
    </source>
</evidence>
<dbReference type="InterPro" id="IPR001594">
    <property type="entry name" value="Palmitoyltrfase_DHHC"/>
</dbReference>
<dbReference type="FunCoup" id="C5DN03">
    <property type="interactions" value="41"/>
</dbReference>
<dbReference type="GO" id="GO:0006612">
    <property type="term" value="P:protein targeting to membrane"/>
    <property type="evidence" value="ECO:0007669"/>
    <property type="project" value="TreeGrafter"/>
</dbReference>
<dbReference type="KEGG" id="lth:KLTH0G13112g"/>
<feature type="transmembrane region" description="Helical" evidence="12">
    <location>
        <begin position="206"/>
        <end position="226"/>
    </location>
</feature>
<keyword evidence="13" id="KW-0732">Signal</keyword>
<keyword evidence="2 12" id="KW-0808">Transferase</keyword>
<evidence type="ECO:0000313" key="16">
    <source>
        <dbReference type="Proteomes" id="UP000002036"/>
    </source>
</evidence>
<comment type="catalytic activity">
    <reaction evidence="11 12">
        <text>L-cysteinyl-[protein] + hexadecanoyl-CoA = S-hexadecanoyl-L-cysteinyl-[protein] + CoA</text>
        <dbReference type="Rhea" id="RHEA:36683"/>
        <dbReference type="Rhea" id="RHEA-COMP:10131"/>
        <dbReference type="Rhea" id="RHEA-COMP:11032"/>
        <dbReference type="ChEBI" id="CHEBI:29950"/>
        <dbReference type="ChEBI" id="CHEBI:57287"/>
        <dbReference type="ChEBI" id="CHEBI:57379"/>
        <dbReference type="ChEBI" id="CHEBI:74151"/>
        <dbReference type="EC" id="2.3.1.225"/>
    </reaction>
</comment>
<dbReference type="PANTHER" id="PTHR22883:SF489">
    <property type="entry name" value="PALMITOYLTRANSFERASE SWF1"/>
    <property type="match status" value="1"/>
</dbReference>
<feature type="chain" id="PRO_5002950554" description="Palmitoyltransferase" evidence="13">
    <location>
        <begin position="19"/>
        <end position="349"/>
    </location>
</feature>
<keyword evidence="3 12" id="KW-0812">Transmembrane</keyword>
<dbReference type="AlphaFoldDB" id="C5DN03"/>
<evidence type="ECO:0000256" key="2">
    <source>
        <dbReference type="ARBA" id="ARBA00022679"/>
    </source>
</evidence>
<evidence type="ECO:0000256" key="13">
    <source>
        <dbReference type="SAM" id="SignalP"/>
    </source>
</evidence>
<dbReference type="EMBL" id="CU928171">
    <property type="protein sequence ID" value="CAR25164.1"/>
    <property type="molecule type" value="Genomic_DNA"/>
</dbReference>
<dbReference type="HOGENOM" id="CLU_042181_2_0_1"/>
<keyword evidence="8" id="KW-0449">Lipoprotein</keyword>
<dbReference type="EC" id="2.3.1.225" evidence="12"/>
<name>C5DN03_LACTC</name>
<evidence type="ECO:0000256" key="7">
    <source>
        <dbReference type="ARBA" id="ARBA00023139"/>
    </source>
</evidence>
<keyword evidence="7" id="KW-0564">Palmitate</keyword>
<comment type="domain">
    <text evidence="12">The DHHC domain is required for palmitoyltransferase activity.</text>
</comment>
<evidence type="ECO:0000256" key="8">
    <source>
        <dbReference type="ARBA" id="ARBA00023288"/>
    </source>
</evidence>
<dbReference type="eggNOG" id="KOG1312">
    <property type="taxonomic scope" value="Eukaryota"/>
</dbReference>
<protein>
    <recommendedName>
        <fullName evidence="12">Palmitoyltransferase</fullName>
        <ecNumber evidence="12">2.3.1.225</ecNumber>
    </recommendedName>
</protein>
<dbReference type="GO" id="GO:0005789">
    <property type="term" value="C:endoplasmic reticulum membrane"/>
    <property type="evidence" value="ECO:0007669"/>
    <property type="project" value="UniProtKB-SubCell"/>
</dbReference>
<keyword evidence="6 12" id="KW-0472">Membrane</keyword>
<proteinExistence type="inferred from homology"/>
<evidence type="ECO:0000256" key="11">
    <source>
        <dbReference type="ARBA" id="ARBA00048048"/>
    </source>
</evidence>
<evidence type="ECO:0000313" key="15">
    <source>
        <dbReference type="EMBL" id="CAR25164.1"/>
    </source>
</evidence>
<dbReference type="PANTHER" id="PTHR22883">
    <property type="entry name" value="ZINC FINGER DHHC DOMAIN CONTAINING PROTEIN"/>
    <property type="match status" value="1"/>
</dbReference>
<feature type="signal peptide" evidence="13">
    <location>
        <begin position="1"/>
        <end position="18"/>
    </location>
</feature>
<dbReference type="GO" id="GO:0019706">
    <property type="term" value="F:protein-cysteine S-palmitoyltransferase activity"/>
    <property type="evidence" value="ECO:0007669"/>
    <property type="project" value="UniProtKB-EC"/>
</dbReference>
<comment type="subcellular location">
    <subcellularLocation>
        <location evidence="1">Endoplasmic reticulum membrane</location>
        <topology evidence="1">Multi-pass membrane protein</topology>
    </subcellularLocation>
</comment>
<feature type="transmembrane region" description="Helical" evidence="12">
    <location>
        <begin position="83"/>
        <end position="108"/>
    </location>
</feature>
<sequence>MKMGLFIWILIIPQLVLSLFSPLFRTKPVFRWYYTRVFHPIFEDVNRFRWKFRAIPAFYLSIYAYCTFLFFKDIEGLIRSRLFGVERLLIIPVALSAPIITGLLTIWIKPKSTYASPMLDAYDELIFHSGVSCRTCKLPKFARTKHCPICDQCVQLADHHCVWANNCIGRGNYQYFYLFLVSNVFLTNYGFLRLLFLQRFVHSRQLLILSILLGCFGVILAVFSYFQFVLVRDGMTTNEENKWLVIHDMIRARQMVTDDTGKYYFRLLADCQEDSAESLTNPRHSSQGPNEFHLNDSSPDIYVYYSTNPYDNATYDVKNPKEILSTAAITNIYDEGGFWKNLMARVDFT</sequence>
<feature type="transmembrane region" description="Helical" evidence="12">
    <location>
        <begin position="50"/>
        <end position="71"/>
    </location>
</feature>
<dbReference type="InParanoid" id="C5DN03"/>
<feature type="domain" description="Palmitoyltransferase DHHC" evidence="14">
    <location>
        <begin position="130"/>
        <end position="243"/>
    </location>
</feature>
<evidence type="ECO:0000256" key="5">
    <source>
        <dbReference type="ARBA" id="ARBA00022989"/>
    </source>
</evidence>
<evidence type="ECO:0000256" key="6">
    <source>
        <dbReference type="ARBA" id="ARBA00023136"/>
    </source>
</evidence>
<reference evidence="15 16" key="1">
    <citation type="journal article" date="2009" name="Genome Res.">
        <title>Comparative genomics of protoploid Saccharomycetaceae.</title>
        <authorList>
            <consortium name="The Genolevures Consortium"/>
            <person name="Souciet J.-L."/>
            <person name="Dujon B."/>
            <person name="Gaillardin C."/>
            <person name="Johnston M."/>
            <person name="Baret P.V."/>
            <person name="Cliften P."/>
            <person name="Sherman D.J."/>
            <person name="Weissenbach J."/>
            <person name="Westhof E."/>
            <person name="Wincker P."/>
            <person name="Jubin C."/>
            <person name="Poulain J."/>
            <person name="Barbe V."/>
            <person name="Segurens B."/>
            <person name="Artiguenave F."/>
            <person name="Anthouard V."/>
            <person name="Vacherie B."/>
            <person name="Val M.-E."/>
            <person name="Fulton R.S."/>
            <person name="Minx P."/>
            <person name="Wilson R."/>
            <person name="Durrens P."/>
            <person name="Jean G."/>
            <person name="Marck C."/>
            <person name="Martin T."/>
            <person name="Nikolski M."/>
            <person name="Rolland T."/>
            <person name="Seret M.-L."/>
            <person name="Casaregola S."/>
            <person name="Despons L."/>
            <person name="Fairhead C."/>
            <person name="Fischer G."/>
            <person name="Lafontaine I."/>
            <person name="Leh V."/>
            <person name="Lemaire M."/>
            <person name="de Montigny J."/>
            <person name="Neuveglise C."/>
            <person name="Thierry A."/>
            <person name="Blanc-Lenfle I."/>
            <person name="Bleykasten C."/>
            <person name="Diffels J."/>
            <person name="Fritsch E."/>
            <person name="Frangeul L."/>
            <person name="Goeffon A."/>
            <person name="Jauniaux N."/>
            <person name="Kachouri-Lafond R."/>
            <person name="Payen C."/>
            <person name="Potier S."/>
            <person name="Pribylova L."/>
            <person name="Ozanne C."/>
            <person name="Richard G.-F."/>
            <person name="Sacerdot C."/>
            <person name="Straub M.-L."/>
            <person name="Talla E."/>
        </authorList>
    </citation>
    <scope>NUCLEOTIDE SEQUENCE [LARGE SCALE GENOMIC DNA]</scope>
    <source>
        <strain evidence="16">ATCC 56472 / CBS 6340 / NRRL Y-8284</strain>
    </source>
</reference>
<organism evidence="15 16">
    <name type="scientific">Lachancea thermotolerans (strain ATCC 56472 / CBS 6340 / NRRL Y-8284)</name>
    <name type="common">Yeast</name>
    <name type="synonym">Kluyveromyces thermotolerans</name>
    <dbReference type="NCBI Taxonomy" id="559295"/>
    <lineage>
        <taxon>Eukaryota</taxon>
        <taxon>Fungi</taxon>
        <taxon>Dikarya</taxon>
        <taxon>Ascomycota</taxon>
        <taxon>Saccharomycotina</taxon>
        <taxon>Saccharomycetes</taxon>
        <taxon>Saccharomycetales</taxon>
        <taxon>Saccharomycetaceae</taxon>
        <taxon>Lachancea</taxon>
    </lineage>
</organism>
<dbReference type="RefSeq" id="XP_002555601.1">
    <property type="nucleotide sequence ID" value="XM_002555555.1"/>
</dbReference>
<evidence type="ECO:0000256" key="4">
    <source>
        <dbReference type="ARBA" id="ARBA00022824"/>
    </source>
</evidence>
<dbReference type="Proteomes" id="UP000002036">
    <property type="component" value="Chromosome G"/>
</dbReference>
<gene>
    <name evidence="15" type="ordered locus">KLTH0G13112g</name>
</gene>
<keyword evidence="4" id="KW-0256">Endoplasmic reticulum</keyword>
<dbReference type="PROSITE" id="PS50216">
    <property type="entry name" value="DHHC"/>
    <property type="match status" value="1"/>
</dbReference>
<keyword evidence="16" id="KW-1185">Reference proteome</keyword>
<keyword evidence="5 12" id="KW-1133">Transmembrane helix</keyword>
<evidence type="ECO:0000256" key="12">
    <source>
        <dbReference type="RuleBase" id="RU079119"/>
    </source>
</evidence>
<dbReference type="OMA" id="STNAYDH"/>
<dbReference type="InterPro" id="IPR039859">
    <property type="entry name" value="PFA4/ZDH16/20/ERF2-like"/>
</dbReference>
<dbReference type="OrthoDB" id="9909019at2759"/>
<dbReference type="STRING" id="559295.C5DN03"/>
<evidence type="ECO:0000256" key="10">
    <source>
        <dbReference type="ARBA" id="ARBA00038463"/>
    </source>
</evidence>
<accession>C5DN03</accession>